<dbReference type="Proteomes" id="UP000653305">
    <property type="component" value="Unassembled WGS sequence"/>
</dbReference>
<accession>A0A830C6K7</accession>
<protein>
    <submittedName>
        <fullName evidence="1">Prohibitin-1 mitochondrial</fullName>
    </submittedName>
</protein>
<evidence type="ECO:0000313" key="1">
    <source>
        <dbReference type="EMBL" id="GFP90975.1"/>
    </source>
</evidence>
<dbReference type="AlphaFoldDB" id="A0A830C6K7"/>
<sequence>MRLTLRACSRLGLLEQLFTGLSSKLTTTLKEATELLSLIVSLEQKTSQDFHNLLTEQAVLFHLAVDDVSITKLSFWKECTCAIEAKLGEAKCALLIGQAAQAIGTITSHSSHFQRLMLRKIFMSESKNRMILNSDELVAECSKSVSLKARIVV</sequence>
<gene>
    <name evidence="1" type="ORF">PHJA_001241500</name>
</gene>
<comment type="caution">
    <text evidence="1">The sequence shown here is derived from an EMBL/GenBank/DDBJ whole genome shotgun (WGS) entry which is preliminary data.</text>
</comment>
<name>A0A830C6K7_9LAMI</name>
<keyword evidence="2" id="KW-1185">Reference proteome</keyword>
<reference evidence="1" key="1">
    <citation type="submission" date="2020-07" db="EMBL/GenBank/DDBJ databases">
        <title>Ethylene signaling mediates host invasion by parasitic plants.</title>
        <authorList>
            <person name="Yoshida S."/>
        </authorList>
    </citation>
    <scope>NUCLEOTIDE SEQUENCE</scope>
    <source>
        <strain evidence="1">Okayama</strain>
    </source>
</reference>
<proteinExistence type="predicted"/>
<evidence type="ECO:0000313" key="2">
    <source>
        <dbReference type="Proteomes" id="UP000653305"/>
    </source>
</evidence>
<organism evidence="1 2">
    <name type="scientific">Phtheirospermum japonicum</name>
    <dbReference type="NCBI Taxonomy" id="374723"/>
    <lineage>
        <taxon>Eukaryota</taxon>
        <taxon>Viridiplantae</taxon>
        <taxon>Streptophyta</taxon>
        <taxon>Embryophyta</taxon>
        <taxon>Tracheophyta</taxon>
        <taxon>Spermatophyta</taxon>
        <taxon>Magnoliopsida</taxon>
        <taxon>eudicotyledons</taxon>
        <taxon>Gunneridae</taxon>
        <taxon>Pentapetalae</taxon>
        <taxon>asterids</taxon>
        <taxon>lamiids</taxon>
        <taxon>Lamiales</taxon>
        <taxon>Orobanchaceae</taxon>
        <taxon>Orobanchaceae incertae sedis</taxon>
        <taxon>Phtheirospermum</taxon>
    </lineage>
</organism>
<dbReference type="EMBL" id="BMAC01000231">
    <property type="protein sequence ID" value="GFP90975.1"/>
    <property type="molecule type" value="Genomic_DNA"/>
</dbReference>